<sequence>MIDWTALPELDPSEAELAAVVAALRSPDPVERDERAYSRLVGWVPGLAAERRLALGDAMAARFQDPEIQARTFAPLVLGRLVRTGTLRPGWLDAFTRWYPAETDLRGHHPELGWLHAVAHGADLLAAFGQHPEVDPEPLLALGAARLLAPTGHVFDAMEDDRLGFALALTLTRPDLTPTQAVGWLDAVAEVFATGRPGPMPAEVSNTLRTLRVVHLLAACGVRPTWGGEEVRPLPHGPAVGRRIVEVLSIAAAYIG</sequence>
<dbReference type="PATRIC" id="fig|1348663.4.peg.2613"/>
<dbReference type="EMBL" id="JNBY01000083">
    <property type="protein sequence ID" value="KDN85478.1"/>
    <property type="molecule type" value="Genomic_DNA"/>
</dbReference>
<dbReference type="RefSeq" id="WP_035862692.1">
    <property type="nucleotide sequence ID" value="NZ_KK853997.1"/>
</dbReference>
<accession>A0A066YVA2</accession>
<name>A0A066YVA2_9ACTN</name>
<dbReference type="AlphaFoldDB" id="A0A066YVA2"/>
<dbReference type="Proteomes" id="UP000027178">
    <property type="component" value="Unassembled WGS sequence"/>
</dbReference>
<evidence type="ECO:0000313" key="1">
    <source>
        <dbReference type="EMBL" id="KDN85478.1"/>
    </source>
</evidence>
<dbReference type="HOGENOM" id="CLU_074786_0_0_11"/>
<gene>
    <name evidence="1" type="ORF">KCH_27090</name>
</gene>
<proteinExistence type="predicted"/>
<dbReference type="OrthoDB" id="7619731at2"/>
<reference evidence="1 2" key="1">
    <citation type="submission" date="2014-05" db="EMBL/GenBank/DDBJ databases">
        <title>Draft Genome Sequence of Kitasatospora cheerisanensis KCTC 2395.</title>
        <authorList>
            <person name="Nam D.H."/>
        </authorList>
    </citation>
    <scope>NUCLEOTIDE SEQUENCE [LARGE SCALE GENOMIC DNA]</scope>
    <source>
        <strain evidence="1 2">KCTC 2395</strain>
    </source>
</reference>
<evidence type="ECO:0008006" key="3">
    <source>
        <dbReference type="Google" id="ProtNLM"/>
    </source>
</evidence>
<dbReference type="eggNOG" id="ENOG502ZD5A">
    <property type="taxonomic scope" value="Bacteria"/>
</dbReference>
<evidence type="ECO:0000313" key="2">
    <source>
        <dbReference type="Proteomes" id="UP000027178"/>
    </source>
</evidence>
<dbReference type="Pfam" id="PF10978">
    <property type="entry name" value="DUF2785"/>
    <property type="match status" value="1"/>
</dbReference>
<protein>
    <recommendedName>
        <fullName evidence="3">DUF2785 domain-containing protein</fullName>
    </recommendedName>
</protein>
<organism evidence="1 2">
    <name type="scientific">Kitasatospora cheerisanensis KCTC 2395</name>
    <dbReference type="NCBI Taxonomy" id="1348663"/>
    <lineage>
        <taxon>Bacteria</taxon>
        <taxon>Bacillati</taxon>
        <taxon>Actinomycetota</taxon>
        <taxon>Actinomycetes</taxon>
        <taxon>Kitasatosporales</taxon>
        <taxon>Streptomycetaceae</taxon>
        <taxon>Kitasatospora</taxon>
    </lineage>
</organism>
<dbReference type="InterPro" id="IPR021247">
    <property type="entry name" value="DUF2785"/>
</dbReference>
<keyword evidence="2" id="KW-1185">Reference proteome</keyword>
<comment type="caution">
    <text evidence="1">The sequence shown here is derived from an EMBL/GenBank/DDBJ whole genome shotgun (WGS) entry which is preliminary data.</text>
</comment>